<gene>
    <name evidence="1" type="ORF">PHYSODRAFT_516930</name>
</gene>
<dbReference type="GeneID" id="20659857"/>
<dbReference type="OMA" id="DYNSETC"/>
<dbReference type="InParanoid" id="G4ZXR4"/>
<organism evidence="1 2">
    <name type="scientific">Phytophthora sojae (strain P6497)</name>
    <name type="common">Soybean stem and root rot agent</name>
    <name type="synonym">Phytophthora megasperma f. sp. glycines</name>
    <dbReference type="NCBI Taxonomy" id="1094619"/>
    <lineage>
        <taxon>Eukaryota</taxon>
        <taxon>Sar</taxon>
        <taxon>Stramenopiles</taxon>
        <taxon>Oomycota</taxon>
        <taxon>Peronosporomycetes</taxon>
        <taxon>Peronosporales</taxon>
        <taxon>Peronosporaceae</taxon>
        <taxon>Phytophthora</taxon>
    </lineage>
</organism>
<accession>G4ZXR4</accession>
<dbReference type="AlphaFoldDB" id="G4ZXR4"/>
<dbReference type="KEGG" id="psoj:PHYSODRAFT_516930"/>
<evidence type="ECO:0000313" key="2">
    <source>
        <dbReference type="Proteomes" id="UP000002640"/>
    </source>
</evidence>
<dbReference type="Proteomes" id="UP000002640">
    <property type="component" value="Unassembled WGS sequence"/>
</dbReference>
<keyword evidence="2" id="KW-1185">Reference proteome</keyword>
<reference evidence="1 2" key="1">
    <citation type="journal article" date="2006" name="Science">
        <title>Phytophthora genome sequences uncover evolutionary origins and mechanisms of pathogenesis.</title>
        <authorList>
            <person name="Tyler B.M."/>
            <person name="Tripathy S."/>
            <person name="Zhang X."/>
            <person name="Dehal P."/>
            <person name="Jiang R.H."/>
            <person name="Aerts A."/>
            <person name="Arredondo F.D."/>
            <person name="Baxter L."/>
            <person name="Bensasson D."/>
            <person name="Beynon J.L."/>
            <person name="Chapman J."/>
            <person name="Damasceno C.M."/>
            <person name="Dorrance A.E."/>
            <person name="Dou D."/>
            <person name="Dickerman A.W."/>
            <person name="Dubchak I.L."/>
            <person name="Garbelotto M."/>
            <person name="Gijzen M."/>
            <person name="Gordon S.G."/>
            <person name="Govers F."/>
            <person name="Grunwald N.J."/>
            <person name="Huang W."/>
            <person name="Ivors K.L."/>
            <person name="Jones R.W."/>
            <person name="Kamoun S."/>
            <person name="Krampis K."/>
            <person name="Lamour K.H."/>
            <person name="Lee M.K."/>
            <person name="McDonald W.H."/>
            <person name="Medina M."/>
            <person name="Meijer H.J."/>
            <person name="Nordberg E.K."/>
            <person name="Maclean D.J."/>
            <person name="Ospina-Giraldo M.D."/>
            <person name="Morris P.F."/>
            <person name="Phuntumart V."/>
            <person name="Putnam N.H."/>
            <person name="Rash S."/>
            <person name="Rose J.K."/>
            <person name="Sakihama Y."/>
            <person name="Salamov A.A."/>
            <person name="Savidor A."/>
            <person name="Scheuring C.F."/>
            <person name="Smith B.M."/>
            <person name="Sobral B.W."/>
            <person name="Terry A."/>
            <person name="Torto-Alalibo T.A."/>
            <person name="Win J."/>
            <person name="Xu Z."/>
            <person name="Zhang H."/>
            <person name="Grigoriev I.V."/>
            <person name="Rokhsar D.S."/>
            <person name="Boore J.L."/>
        </authorList>
    </citation>
    <scope>NUCLEOTIDE SEQUENCE [LARGE SCALE GENOMIC DNA]</scope>
    <source>
        <strain evidence="1 2">P6497</strain>
    </source>
</reference>
<dbReference type="EMBL" id="JH159157">
    <property type="protein sequence ID" value="EGZ11873.1"/>
    <property type="molecule type" value="Genomic_DNA"/>
</dbReference>
<feature type="non-terminal residue" evidence="1">
    <location>
        <position position="1"/>
    </location>
</feature>
<dbReference type="RefSeq" id="XP_009532206.1">
    <property type="nucleotide sequence ID" value="XM_009533911.1"/>
</dbReference>
<protein>
    <submittedName>
        <fullName evidence="1">Uncharacterized protein</fullName>
    </submittedName>
</protein>
<dbReference type="STRING" id="1094619.G4ZXR4"/>
<sequence>TYKANVTMYERDGYIGTRAPRFPSQPRLLLLSSKLDPKMPNKYAEILVDVLDGANTELVKFNYSTQESFKDSLLVDNDYNSETCGMRILVSYVSGGGDLELLDKSCLQEMLSLNLTTPINLQHFYLATDDAYDGAYDASLK</sequence>
<name>G4ZXR4_PHYSP</name>
<proteinExistence type="predicted"/>
<evidence type="ECO:0000313" key="1">
    <source>
        <dbReference type="EMBL" id="EGZ11873.1"/>
    </source>
</evidence>